<keyword evidence="7" id="KW-1185">Reference proteome</keyword>
<dbReference type="InterPro" id="IPR004827">
    <property type="entry name" value="bZIP"/>
</dbReference>
<keyword evidence="1" id="KW-0805">Transcription regulation</keyword>
<dbReference type="Pfam" id="PF00170">
    <property type="entry name" value="bZIP_1"/>
    <property type="match status" value="1"/>
</dbReference>
<evidence type="ECO:0000313" key="6">
    <source>
        <dbReference type="EMBL" id="GJN94049.1"/>
    </source>
</evidence>
<evidence type="ECO:0000256" key="1">
    <source>
        <dbReference type="ARBA" id="ARBA00023015"/>
    </source>
</evidence>
<reference evidence="6 7" key="1">
    <citation type="submission" date="2021-12" db="EMBL/GenBank/DDBJ databases">
        <title>High titer production of polyol ester of fatty acids by Rhodotorula paludigena BS15 towards product separation-free biomass refinery.</title>
        <authorList>
            <person name="Mano J."/>
            <person name="Ono H."/>
            <person name="Tanaka T."/>
            <person name="Naito K."/>
            <person name="Sushida H."/>
            <person name="Ike M."/>
            <person name="Tokuyasu K."/>
            <person name="Kitaoka M."/>
        </authorList>
    </citation>
    <scope>NUCLEOTIDE SEQUENCE [LARGE SCALE GENOMIC DNA]</scope>
    <source>
        <strain evidence="6 7">BS15</strain>
    </source>
</reference>
<accession>A0AAV5GVQ6</accession>
<dbReference type="SMART" id="SM00338">
    <property type="entry name" value="BRLZ"/>
    <property type="match status" value="1"/>
</dbReference>
<name>A0AAV5GVQ6_9BASI</name>
<dbReference type="PROSITE" id="PS50217">
    <property type="entry name" value="BZIP"/>
    <property type="match status" value="1"/>
</dbReference>
<dbReference type="Gene3D" id="1.20.5.170">
    <property type="match status" value="1"/>
</dbReference>
<comment type="caution">
    <text evidence="6">The sequence shown here is derived from an EMBL/GenBank/DDBJ whole genome shotgun (WGS) entry which is preliminary data.</text>
</comment>
<gene>
    <name evidence="6" type="ORF">Rhopal_007112-T1</name>
</gene>
<feature type="compositionally biased region" description="Gly residues" evidence="4">
    <location>
        <begin position="80"/>
        <end position="89"/>
    </location>
</feature>
<evidence type="ECO:0000313" key="7">
    <source>
        <dbReference type="Proteomes" id="UP001342314"/>
    </source>
</evidence>
<proteinExistence type="predicted"/>
<evidence type="ECO:0000256" key="4">
    <source>
        <dbReference type="SAM" id="MobiDB-lite"/>
    </source>
</evidence>
<feature type="domain" description="BZIP" evidence="5">
    <location>
        <begin position="143"/>
        <end position="199"/>
    </location>
</feature>
<keyword evidence="2" id="KW-0238">DNA-binding</keyword>
<feature type="region of interest" description="Disordered" evidence="4">
    <location>
        <begin position="200"/>
        <end position="222"/>
    </location>
</feature>
<dbReference type="Proteomes" id="UP001342314">
    <property type="component" value="Unassembled WGS sequence"/>
</dbReference>
<sequence>MQPPATAALELDPALAALAAATVSDAARGLYTPEQLAQLTRLDDAATRLHFGDHAASVAVGVTSGIPVQGVPGPHPGALVGTGPGGGGLPAQATTSNGFAPPAQPSAGQGGLQHSVPIAPDGELPGQQKSQAGPVSTKDMTPAEKAANRKERNRLAAQRSRDKRQAEFDKLRGECDEALEEVKALKLRVHELENLVRSLPGGAAHLPPPAVPSEAELQQFAR</sequence>
<dbReference type="InterPro" id="IPR000837">
    <property type="entry name" value="AP-1"/>
</dbReference>
<dbReference type="GO" id="GO:0000978">
    <property type="term" value="F:RNA polymerase II cis-regulatory region sequence-specific DNA binding"/>
    <property type="evidence" value="ECO:0007669"/>
    <property type="project" value="TreeGrafter"/>
</dbReference>
<dbReference type="GO" id="GO:0005634">
    <property type="term" value="C:nucleus"/>
    <property type="evidence" value="ECO:0007669"/>
    <property type="project" value="TreeGrafter"/>
</dbReference>
<evidence type="ECO:0000256" key="2">
    <source>
        <dbReference type="ARBA" id="ARBA00023125"/>
    </source>
</evidence>
<dbReference type="EMBL" id="BQKY01000016">
    <property type="protein sequence ID" value="GJN94049.1"/>
    <property type="molecule type" value="Genomic_DNA"/>
</dbReference>
<dbReference type="CDD" id="cd14686">
    <property type="entry name" value="bZIP"/>
    <property type="match status" value="1"/>
</dbReference>
<evidence type="ECO:0000256" key="3">
    <source>
        <dbReference type="ARBA" id="ARBA00023163"/>
    </source>
</evidence>
<feature type="region of interest" description="Disordered" evidence="4">
    <location>
        <begin position="73"/>
        <end position="165"/>
    </location>
</feature>
<feature type="compositionally biased region" description="Basic and acidic residues" evidence="4">
    <location>
        <begin position="146"/>
        <end position="165"/>
    </location>
</feature>
<protein>
    <recommendedName>
        <fullName evidence="5">BZIP domain-containing protein</fullName>
    </recommendedName>
</protein>
<dbReference type="PANTHER" id="PTHR23351">
    <property type="entry name" value="FOS TRANSCRIPTION FACTOR-RELATED"/>
    <property type="match status" value="1"/>
</dbReference>
<organism evidence="6 7">
    <name type="scientific">Rhodotorula paludigena</name>
    <dbReference type="NCBI Taxonomy" id="86838"/>
    <lineage>
        <taxon>Eukaryota</taxon>
        <taxon>Fungi</taxon>
        <taxon>Dikarya</taxon>
        <taxon>Basidiomycota</taxon>
        <taxon>Pucciniomycotina</taxon>
        <taxon>Microbotryomycetes</taxon>
        <taxon>Sporidiobolales</taxon>
        <taxon>Sporidiobolaceae</taxon>
        <taxon>Rhodotorula</taxon>
    </lineage>
</organism>
<dbReference type="SUPFAM" id="SSF57959">
    <property type="entry name" value="Leucine zipper domain"/>
    <property type="match status" value="1"/>
</dbReference>
<evidence type="ECO:0000259" key="5">
    <source>
        <dbReference type="PROSITE" id="PS50217"/>
    </source>
</evidence>
<dbReference type="AlphaFoldDB" id="A0AAV5GVQ6"/>
<dbReference type="InterPro" id="IPR046347">
    <property type="entry name" value="bZIP_sf"/>
</dbReference>
<dbReference type="PROSITE" id="PS00036">
    <property type="entry name" value="BZIP_BASIC"/>
    <property type="match status" value="1"/>
</dbReference>
<dbReference type="PANTHER" id="PTHR23351:SF24">
    <property type="entry name" value="ACTIVATING TRANSCRIPTION FACTOR 3-RELATED"/>
    <property type="match status" value="1"/>
</dbReference>
<keyword evidence="3" id="KW-0804">Transcription</keyword>
<dbReference type="GO" id="GO:0000981">
    <property type="term" value="F:DNA-binding transcription factor activity, RNA polymerase II-specific"/>
    <property type="evidence" value="ECO:0007669"/>
    <property type="project" value="TreeGrafter"/>
</dbReference>